<evidence type="ECO:0000313" key="6">
    <source>
        <dbReference type="EMBL" id="MUN29169.1"/>
    </source>
</evidence>
<dbReference type="Gene3D" id="3.90.180.10">
    <property type="entry name" value="Medium-chain alcohol dehydrogenases, catalytic domain"/>
    <property type="match status" value="1"/>
</dbReference>
<reference evidence="6 7" key="1">
    <citation type="submission" date="2019-10" db="EMBL/GenBank/DDBJ databases">
        <title>Sequencing and Assembly of Multiple Reported Metal-Biooxidizing Members of the Extremely Thermoacidophilic Archaeal Family Sulfolobaceae.</title>
        <authorList>
            <person name="Counts J.A."/>
            <person name="Kelly R.M."/>
        </authorList>
    </citation>
    <scope>NUCLEOTIDE SEQUENCE [LARGE SCALE GENOMIC DNA]</scope>
    <source>
        <strain evidence="6 7">DSM 6482</strain>
    </source>
</reference>
<dbReference type="SUPFAM" id="SSF50129">
    <property type="entry name" value="GroES-like"/>
    <property type="match status" value="1"/>
</dbReference>
<dbReference type="GO" id="GO:0043168">
    <property type="term" value="F:anion binding"/>
    <property type="evidence" value="ECO:0007669"/>
    <property type="project" value="UniProtKB-ARBA"/>
</dbReference>
<dbReference type="InterPro" id="IPR050129">
    <property type="entry name" value="Zn_alcohol_dh"/>
</dbReference>
<proteinExistence type="predicted"/>
<dbReference type="SUPFAM" id="SSF51735">
    <property type="entry name" value="NAD(P)-binding Rossmann-fold domains"/>
    <property type="match status" value="1"/>
</dbReference>
<dbReference type="PANTHER" id="PTHR43401">
    <property type="entry name" value="L-THREONINE 3-DEHYDROGENASE"/>
    <property type="match status" value="1"/>
</dbReference>
<dbReference type="InterPro" id="IPR036291">
    <property type="entry name" value="NAD(P)-bd_dom_sf"/>
</dbReference>
<evidence type="ECO:0000256" key="1">
    <source>
        <dbReference type="ARBA" id="ARBA00022857"/>
    </source>
</evidence>
<dbReference type="EMBL" id="WGGD01000005">
    <property type="protein sequence ID" value="MUN29169.1"/>
    <property type="molecule type" value="Genomic_DNA"/>
</dbReference>
<keyword evidence="2" id="KW-0560">Oxidoreductase</keyword>
<evidence type="ECO:0000259" key="5">
    <source>
        <dbReference type="Pfam" id="PF08240"/>
    </source>
</evidence>
<dbReference type="AlphaFoldDB" id="A0A6A9QLY7"/>
<dbReference type="Proteomes" id="UP000470772">
    <property type="component" value="Unassembled WGS sequence"/>
</dbReference>
<dbReference type="PANTHER" id="PTHR43401:SF4">
    <property type="entry name" value="D-ARABINOSE 1-DEHYDROGENASE (NADP(+))"/>
    <property type="match status" value="1"/>
</dbReference>
<dbReference type="RefSeq" id="WP_054837963.1">
    <property type="nucleotide sequence ID" value="NZ_BBBY01000003.1"/>
</dbReference>
<dbReference type="Pfam" id="PF08240">
    <property type="entry name" value="ADH_N"/>
    <property type="match status" value="1"/>
</dbReference>
<evidence type="ECO:0000256" key="3">
    <source>
        <dbReference type="ARBA" id="ARBA00023277"/>
    </source>
</evidence>
<name>A0A6A9QLY7_SULME</name>
<sequence>MRAAVFKEEGKPLSLEEVPFPQRNDGEVILKVRAAGICHGDVHLVLGEWNGDLSIKLPVILGHEIVGELVEDGKRFKRGDQVILYSNIGCGTCKYCRAEKPQYCENVKVVGVQMNGGFAEYVSVPESYLFKVEGDPIKLAPLADAGITAFNATNGIGMGDSVALLGTGAVAFIAAQILKSRGAEILMGGRNPAKLAKAEELGIPTVLMKRKDNMNMSQTLFSYSQRKFDYVLDFVGAESTLQDSMWLLSREGELRIVGEFGGFLNVPEQLIVLRGLRVRGILYGSMNDMKGVIKAYEQGSFKTLPVPYKLDEINEAINDIIEDKIIGRAVVIP</sequence>
<feature type="domain" description="Alcohol dehydrogenase-like N-terminal" evidence="5">
    <location>
        <begin position="25"/>
        <end position="133"/>
    </location>
</feature>
<keyword evidence="7" id="KW-1185">Reference proteome</keyword>
<evidence type="ECO:0000256" key="2">
    <source>
        <dbReference type="ARBA" id="ARBA00023002"/>
    </source>
</evidence>
<gene>
    <name evidence="6" type="ORF">GC250_06930</name>
</gene>
<evidence type="ECO:0000313" key="7">
    <source>
        <dbReference type="Proteomes" id="UP000470772"/>
    </source>
</evidence>
<accession>A0A6A9QLY7</accession>
<dbReference type="InterPro" id="IPR013154">
    <property type="entry name" value="ADH-like_N"/>
</dbReference>
<dbReference type="OrthoDB" id="73567at2157"/>
<keyword evidence="3" id="KW-0119">Carbohydrate metabolism</keyword>
<organism evidence="6 7">
    <name type="scientific">Sulfuracidifex metallicus DSM 6482 = JCM 9184</name>
    <dbReference type="NCBI Taxonomy" id="523847"/>
    <lineage>
        <taxon>Archaea</taxon>
        <taxon>Thermoproteota</taxon>
        <taxon>Thermoprotei</taxon>
        <taxon>Sulfolobales</taxon>
        <taxon>Sulfolobaceae</taxon>
        <taxon>Sulfuracidifex</taxon>
    </lineage>
</organism>
<feature type="domain" description="Alcohol dehydrogenase-like C-terminal" evidence="4">
    <location>
        <begin position="170"/>
        <end position="295"/>
    </location>
</feature>
<keyword evidence="1" id="KW-0521">NADP</keyword>
<dbReference type="InterPro" id="IPR013149">
    <property type="entry name" value="ADH-like_C"/>
</dbReference>
<comment type="caution">
    <text evidence="6">The sequence shown here is derived from an EMBL/GenBank/DDBJ whole genome shotgun (WGS) entry which is preliminary data.</text>
</comment>
<evidence type="ECO:0000259" key="4">
    <source>
        <dbReference type="Pfam" id="PF00107"/>
    </source>
</evidence>
<dbReference type="GO" id="GO:0030554">
    <property type="term" value="F:adenyl nucleotide binding"/>
    <property type="evidence" value="ECO:0007669"/>
    <property type="project" value="UniProtKB-ARBA"/>
</dbReference>
<dbReference type="GO" id="GO:0051262">
    <property type="term" value="P:protein tetramerization"/>
    <property type="evidence" value="ECO:0007669"/>
    <property type="project" value="UniProtKB-ARBA"/>
</dbReference>
<protein>
    <submittedName>
        <fullName evidence="6">Alcohol dehydrogenase catalytic domain-containing protein</fullName>
    </submittedName>
</protein>
<dbReference type="Pfam" id="PF00107">
    <property type="entry name" value="ADH_zinc_N"/>
    <property type="match status" value="1"/>
</dbReference>
<dbReference type="GO" id="GO:0016491">
    <property type="term" value="F:oxidoreductase activity"/>
    <property type="evidence" value="ECO:0007669"/>
    <property type="project" value="UniProtKB-KW"/>
</dbReference>
<dbReference type="Gene3D" id="3.40.50.720">
    <property type="entry name" value="NAD(P)-binding Rossmann-like Domain"/>
    <property type="match status" value="1"/>
</dbReference>
<dbReference type="InterPro" id="IPR011032">
    <property type="entry name" value="GroES-like_sf"/>
</dbReference>